<dbReference type="InterPro" id="IPR011990">
    <property type="entry name" value="TPR-like_helical_dom_sf"/>
</dbReference>
<dbReference type="PANTHER" id="PTHR43289">
    <property type="entry name" value="MITOGEN-ACTIVATED PROTEIN KINASE KINASE KINASE 20-RELATED"/>
    <property type="match status" value="1"/>
</dbReference>
<feature type="domain" description="Protein kinase" evidence="7">
    <location>
        <begin position="54"/>
        <end position="335"/>
    </location>
</feature>
<keyword evidence="6" id="KW-1133">Transmembrane helix</keyword>
<keyword evidence="2" id="KW-0547">Nucleotide-binding</keyword>
<dbReference type="PROSITE" id="PS00108">
    <property type="entry name" value="PROTEIN_KINASE_ST"/>
    <property type="match status" value="1"/>
</dbReference>
<keyword evidence="4" id="KW-0067">ATP-binding</keyword>
<dbReference type="SUPFAM" id="SSF56112">
    <property type="entry name" value="Protein kinase-like (PK-like)"/>
    <property type="match status" value="1"/>
</dbReference>
<evidence type="ECO:0000256" key="5">
    <source>
        <dbReference type="SAM" id="MobiDB-lite"/>
    </source>
</evidence>
<evidence type="ECO:0000256" key="1">
    <source>
        <dbReference type="ARBA" id="ARBA00022679"/>
    </source>
</evidence>
<dbReference type="InterPro" id="IPR008271">
    <property type="entry name" value="Ser/Thr_kinase_AS"/>
</dbReference>
<dbReference type="InterPro" id="IPR000719">
    <property type="entry name" value="Prot_kinase_dom"/>
</dbReference>
<keyword evidence="6" id="KW-0812">Transmembrane</keyword>
<feature type="region of interest" description="Disordered" evidence="5">
    <location>
        <begin position="204"/>
        <end position="224"/>
    </location>
</feature>
<evidence type="ECO:0000256" key="3">
    <source>
        <dbReference type="ARBA" id="ARBA00022777"/>
    </source>
</evidence>
<dbReference type="PROSITE" id="PS50011">
    <property type="entry name" value="PROTEIN_KINASE_DOM"/>
    <property type="match status" value="1"/>
</dbReference>
<dbReference type="Gene3D" id="1.25.40.10">
    <property type="entry name" value="Tetratricopeptide repeat domain"/>
    <property type="match status" value="2"/>
</dbReference>
<keyword evidence="1" id="KW-0808">Transferase</keyword>
<dbReference type="SUPFAM" id="SSF48452">
    <property type="entry name" value="TPR-like"/>
    <property type="match status" value="1"/>
</dbReference>
<dbReference type="SMART" id="SM00220">
    <property type="entry name" value="S_TKc"/>
    <property type="match status" value="1"/>
</dbReference>
<sequence length="860" mass="91929">MECPGEVELLSWLRGTLDQAGVERIETHLDTCASCLTTVAVLGPIETRPADDRYVVGEELARGGMGRVFSAIDRVLDRPVVLKTMRDPAGAARFVREMKITARLQHPAIVTVYDAGTFPDGEPFYVMRHVLGRTLDRAAAEADGLTGRLALLPTVMTAIDAVAYAHECGVIHRDLKPANVLVGRFGETVVVDWGLAKSVHEDDVASAGDPAPAEPGLTRDGTVLGTPAYMAPEQAAGEPASMRSDIYGLGTILYHVLTGAPPSPREPIARREPKIPAELAAIVDRAMTREPGRRYALSRELADDLRRYLAGRLVAAHRYTLAELVRRWAWRHRAALVAATAALVAVIVIGVFAIQRVVLARDEAELARAASDRSREVAETQRIAAEKLVGYVLDVLRARLEPLGRLDLLAGVGTAVDGYYERVAVPDGAAGGEELLRRAEALALLGEAQLALGDLDAAQTAALREEAVASAAVARLPGPASDAAGCRAKLHRGDVAKRRGDLAAARAAYSACTGDPGPELEVQSLLALADIDRIEGRFDAAFAGLARAEQLAATVAGPSRRKLSFAVSDAIGTAATDQGDVPRARAAYAANLERAERAAEAEPGDADVQHELVTALIEVGRGARRAGDADAARDAFTRAREASQQLVLRDPDNLLWLETLGAANDQLGTVMLQSGDPERALLLLHESLDISERLADRAPRNMEWARGLAVAAIQVGDLHRAREQFVEARASLLRAVEVADKLVAAKPEDVQARRDLAIALLHLGDLERERSHPDAVRSLERAVALLRDLVRHSDTPRSRIDLVGGLLALADAQPAAAAKATIREADETIAPLRARLAASPDDVELRRAIADVDEALATPR</sequence>
<evidence type="ECO:0000313" key="8">
    <source>
        <dbReference type="EMBL" id="MDC0671955.1"/>
    </source>
</evidence>
<dbReference type="Gene3D" id="3.30.200.20">
    <property type="entry name" value="Phosphorylase Kinase, domain 1"/>
    <property type="match status" value="1"/>
</dbReference>
<evidence type="ECO:0000313" key="9">
    <source>
        <dbReference type="Proteomes" id="UP001217838"/>
    </source>
</evidence>
<evidence type="ECO:0000256" key="2">
    <source>
        <dbReference type="ARBA" id="ARBA00022741"/>
    </source>
</evidence>
<dbReference type="GO" id="GO:0016301">
    <property type="term" value="F:kinase activity"/>
    <property type="evidence" value="ECO:0007669"/>
    <property type="project" value="UniProtKB-KW"/>
</dbReference>
<keyword evidence="3 8" id="KW-0418">Kinase</keyword>
<dbReference type="InterPro" id="IPR011009">
    <property type="entry name" value="Kinase-like_dom_sf"/>
</dbReference>
<organism evidence="8 9">
    <name type="scientific">Nannocystis radixulma</name>
    <dbReference type="NCBI Taxonomy" id="2995305"/>
    <lineage>
        <taxon>Bacteria</taxon>
        <taxon>Pseudomonadati</taxon>
        <taxon>Myxococcota</taxon>
        <taxon>Polyangia</taxon>
        <taxon>Nannocystales</taxon>
        <taxon>Nannocystaceae</taxon>
        <taxon>Nannocystis</taxon>
    </lineage>
</organism>
<evidence type="ECO:0000256" key="4">
    <source>
        <dbReference type="ARBA" id="ARBA00022840"/>
    </source>
</evidence>
<gene>
    <name evidence="8" type="ORF">POL58_29690</name>
</gene>
<dbReference type="EMBL" id="JAQNDN010000019">
    <property type="protein sequence ID" value="MDC0671955.1"/>
    <property type="molecule type" value="Genomic_DNA"/>
</dbReference>
<dbReference type="CDD" id="cd14014">
    <property type="entry name" value="STKc_PknB_like"/>
    <property type="match status" value="1"/>
</dbReference>
<evidence type="ECO:0000259" key="7">
    <source>
        <dbReference type="PROSITE" id="PS50011"/>
    </source>
</evidence>
<protein>
    <submittedName>
        <fullName evidence="8">Serine/threonine-protein kinase</fullName>
    </submittedName>
</protein>
<dbReference type="Gene3D" id="1.10.510.10">
    <property type="entry name" value="Transferase(Phosphotransferase) domain 1"/>
    <property type="match status" value="1"/>
</dbReference>
<keyword evidence="9" id="KW-1185">Reference proteome</keyword>
<proteinExistence type="predicted"/>
<feature type="transmembrane region" description="Helical" evidence="6">
    <location>
        <begin position="334"/>
        <end position="354"/>
    </location>
</feature>
<comment type="caution">
    <text evidence="8">The sequence shown here is derived from an EMBL/GenBank/DDBJ whole genome shotgun (WGS) entry which is preliminary data.</text>
</comment>
<evidence type="ECO:0000256" key="6">
    <source>
        <dbReference type="SAM" id="Phobius"/>
    </source>
</evidence>
<name>A0ABT5BCU0_9BACT</name>
<dbReference type="Proteomes" id="UP001217838">
    <property type="component" value="Unassembled WGS sequence"/>
</dbReference>
<accession>A0ABT5BCU0</accession>
<reference evidence="8 9" key="1">
    <citation type="submission" date="2022-11" db="EMBL/GenBank/DDBJ databases">
        <title>Minimal conservation of predation-associated metabolite biosynthetic gene clusters underscores biosynthetic potential of Myxococcota including descriptions for ten novel species: Archangium lansinium sp. nov., Myxococcus landrumus sp. nov., Nannocystis bai.</title>
        <authorList>
            <person name="Ahearne A."/>
            <person name="Stevens C."/>
            <person name="Dowd S."/>
        </authorList>
    </citation>
    <scope>NUCLEOTIDE SEQUENCE [LARGE SCALE GENOMIC DNA]</scope>
    <source>
        <strain evidence="8 9">NCELM</strain>
    </source>
</reference>
<dbReference type="PANTHER" id="PTHR43289:SF6">
    <property type="entry name" value="SERINE_THREONINE-PROTEIN KINASE NEKL-3"/>
    <property type="match status" value="1"/>
</dbReference>
<keyword evidence="6" id="KW-0472">Membrane</keyword>
<dbReference type="RefSeq" id="WP_272002924.1">
    <property type="nucleotide sequence ID" value="NZ_JAQNDN010000019.1"/>
</dbReference>
<dbReference type="Pfam" id="PF00069">
    <property type="entry name" value="Pkinase"/>
    <property type="match status" value="1"/>
</dbReference>